<reference evidence="2 3" key="1">
    <citation type="journal article" date="2003" name="Nature">
        <title>The genome of a motile marine Synechococcus.</title>
        <authorList>
            <person name="Palenik B."/>
            <person name="Brahamsha B."/>
            <person name="Larimer F."/>
            <person name="Land M."/>
            <person name="Hauser L."/>
            <person name="Chain P."/>
            <person name="Lamerdin J."/>
            <person name="Regala W."/>
            <person name="Allen E.A."/>
            <person name="McCarren J."/>
            <person name="Paulsen I."/>
            <person name="Dufresne A."/>
            <person name="Partensky F."/>
            <person name="Webb E."/>
            <person name="Waterbury J."/>
        </authorList>
    </citation>
    <scope>NUCLEOTIDE SEQUENCE [LARGE SCALE GENOMIC DNA]</scope>
    <source>
        <strain evidence="2 3">WH8102</strain>
    </source>
</reference>
<feature type="compositionally biased region" description="Acidic residues" evidence="1">
    <location>
        <begin position="54"/>
        <end position="70"/>
    </location>
</feature>
<feature type="compositionally biased region" description="Acidic residues" evidence="1">
    <location>
        <begin position="81"/>
        <end position="93"/>
    </location>
</feature>
<dbReference type="SMR" id="Q7U3B7"/>
<dbReference type="STRING" id="84588.SYNW2515"/>
<dbReference type="EMBL" id="BX569695">
    <property type="protein sequence ID" value="CAE09030.1"/>
    <property type="molecule type" value="Genomic_DNA"/>
</dbReference>
<gene>
    <name evidence="2" type="ordered locus">SYNW2515</name>
</gene>
<evidence type="ECO:0000313" key="2">
    <source>
        <dbReference type="EMBL" id="CAE09030.1"/>
    </source>
</evidence>
<dbReference type="InterPro" id="IPR021481">
    <property type="entry name" value="DUF3134"/>
</dbReference>
<organism evidence="2 3">
    <name type="scientific">Parasynechococcus marenigrum (strain WH8102)</name>
    <dbReference type="NCBI Taxonomy" id="84588"/>
    <lineage>
        <taxon>Bacteria</taxon>
        <taxon>Bacillati</taxon>
        <taxon>Cyanobacteriota</taxon>
        <taxon>Cyanophyceae</taxon>
        <taxon>Synechococcales</taxon>
        <taxon>Prochlorococcaceae</taxon>
        <taxon>Parasynechococcus</taxon>
        <taxon>Parasynechococcus marenigrum</taxon>
    </lineage>
</organism>
<proteinExistence type="predicted"/>
<evidence type="ECO:0000256" key="1">
    <source>
        <dbReference type="SAM" id="MobiDB-lite"/>
    </source>
</evidence>
<sequence>MLMDWTVSSRMSALDSINPSLTRYGRRDPAPVLPLREEPDLLSWLEASGRLVADEESGSPEVSTVEEEELSALMGEKEDYNNADEQNEEQWED</sequence>
<evidence type="ECO:0000313" key="3">
    <source>
        <dbReference type="Proteomes" id="UP000001422"/>
    </source>
</evidence>
<dbReference type="HOGENOM" id="CLU_186198_0_0_3"/>
<evidence type="ECO:0008006" key="4">
    <source>
        <dbReference type="Google" id="ProtNLM"/>
    </source>
</evidence>
<accession>Q7U3B7</accession>
<dbReference type="AlphaFoldDB" id="Q7U3B7"/>
<protein>
    <recommendedName>
        <fullName evidence="4">DUF3134 domain-containing protein</fullName>
    </recommendedName>
</protein>
<dbReference type="KEGG" id="syw:SYNW2515"/>
<dbReference type="Pfam" id="PF11332">
    <property type="entry name" value="DUF3134"/>
    <property type="match status" value="1"/>
</dbReference>
<keyword evidence="3" id="KW-1185">Reference proteome</keyword>
<dbReference type="eggNOG" id="ENOG50332FZ">
    <property type="taxonomic scope" value="Bacteria"/>
</dbReference>
<dbReference type="RefSeq" id="WP_011129368.1">
    <property type="nucleotide sequence ID" value="NC_005070.1"/>
</dbReference>
<dbReference type="Proteomes" id="UP000001422">
    <property type="component" value="Chromosome"/>
</dbReference>
<feature type="region of interest" description="Disordered" evidence="1">
    <location>
        <begin position="52"/>
        <end position="93"/>
    </location>
</feature>
<name>Q7U3B7_PARMW</name>